<name>A0A0E9SLV4_ANGAN</name>
<reference evidence="1" key="1">
    <citation type="submission" date="2014-11" db="EMBL/GenBank/DDBJ databases">
        <authorList>
            <person name="Amaro Gonzalez C."/>
        </authorList>
    </citation>
    <scope>NUCLEOTIDE SEQUENCE</scope>
</reference>
<reference evidence="1" key="2">
    <citation type="journal article" date="2015" name="Fish Shellfish Immunol.">
        <title>Early steps in the European eel (Anguilla anguilla)-Vibrio vulnificus interaction in the gills: Role of the RtxA13 toxin.</title>
        <authorList>
            <person name="Callol A."/>
            <person name="Pajuelo D."/>
            <person name="Ebbesson L."/>
            <person name="Teles M."/>
            <person name="MacKenzie S."/>
            <person name="Amaro C."/>
        </authorList>
    </citation>
    <scope>NUCLEOTIDE SEQUENCE</scope>
</reference>
<evidence type="ECO:0000313" key="1">
    <source>
        <dbReference type="EMBL" id="JAH42334.1"/>
    </source>
</evidence>
<proteinExistence type="predicted"/>
<dbReference type="AlphaFoldDB" id="A0A0E9SLV4"/>
<accession>A0A0E9SLV4</accession>
<dbReference type="EMBL" id="GBXM01066243">
    <property type="protein sequence ID" value="JAH42334.1"/>
    <property type="molecule type" value="Transcribed_RNA"/>
</dbReference>
<sequence length="36" mass="4022">MLIGDLVSVPDSEITVEYSMVDTTLCIQVFSFKLLN</sequence>
<protein>
    <submittedName>
        <fullName evidence="1">Uncharacterized protein</fullName>
    </submittedName>
</protein>
<organism evidence="1">
    <name type="scientific">Anguilla anguilla</name>
    <name type="common">European freshwater eel</name>
    <name type="synonym">Muraena anguilla</name>
    <dbReference type="NCBI Taxonomy" id="7936"/>
    <lineage>
        <taxon>Eukaryota</taxon>
        <taxon>Metazoa</taxon>
        <taxon>Chordata</taxon>
        <taxon>Craniata</taxon>
        <taxon>Vertebrata</taxon>
        <taxon>Euteleostomi</taxon>
        <taxon>Actinopterygii</taxon>
        <taxon>Neopterygii</taxon>
        <taxon>Teleostei</taxon>
        <taxon>Anguilliformes</taxon>
        <taxon>Anguillidae</taxon>
        <taxon>Anguilla</taxon>
    </lineage>
</organism>